<evidence type="ECO:0000256" key="2">
    <source>
        <dbReference type="ARBA" id="ARBA00022692"/>
    </source>
</evidence>
<dbReference type="PANTHER" id="PTHR42770:SF8">
    <property type="entry name" value="PUTRESCINE IMPORTER PUUP"/>
    <property type="match status" value="1"/>
</dbReference>
<evidence type="ECO:0000256" key="1">
    <source>
        <dbReference type="ARBA" id="ARBA00004141"/>
    </source>
</evidence>
<evidence type="ECO:0000313" key="7">
    <source>
        <dbReference type="EMBL" id="MFD2757833.1"/>
    </source>
</evidence>
<feature type="transmembrane region" description="Helical" evidence="5">
    <location>
        <begin position="47"/>
        <end position="67"/>
    </location>
</feature>
<feature type="transmembrane region" description="Helical" evidence="5">
    <location>
        <begin position="122"/>
        <end position="142"/>
    </location>
</feature>
<feature type="transmembrane region" description="Helical" evidence="5">
    <location>
        <begin position="225"/>
        <end position="248"/>
    </location>
</feature>
<feature type="transmembrane region" description="Helical" evidence="5">
    <location>
        <begin position="149"/>
        <end position="170"/>
    </location>
</feature>
<feature type="domain" description="Amino acid permease/ SLC12A" evidence="6">
    <location>
        <begin position="17"/>
        <end position="365"/>
    </location>
</feature>
<feature type="transmembrane region" description="Helical" evidence="5">
    <location>
        <begin position="406"/>
        <end position="424"/>
    </location>
</feature>
<feature type="transmembrane region" description="Helical" evidence="5">
    <location>
        <begin position="326"/>
        <end position="343"/>
    </location>
</feature>
<evidence type="ECO:0000256" key="3">
    <source>
        <dbReference type="ARBA" id="ARBA00022989"/>
    </source>
</evidence>
<evidence type="ECO:0000256" key="4">
    <source>
        <dbReference type="ARBA" id="ARBA00023136"/>
    </source>
</evidence>
<gene>
    <name evidence="7" type="ORF">ACFSW7_05520</name>
</gene>
<dbReference type="Proteomes" id="UP001597492">
    <property type="component" value="Unassembled WGS sequence"/>
</dbReference>
<reference evidence="8" key="1">
    <citation type="journal article" date="2019" name="Int. J. Syst. Evol. Microbiol.">
        <title>The Global Catalogue of Microorganisms (GCM) 10K type strain sequencing project: providing services to taxonomists for standard genome sequencing and annotation.</title>
        <authorList>
            <consortium name="The Broad Institute Genomics Platform"/>
            <consortium name="The Broad Institute Genome Sequencing Center for Infectious Disease"/>
            <person name="Wu L."/>
            <person name="Ma J."/>
        </authorList>
    </citation>
    <scope>NUCLEOTIDE SEQUENCE [LARGE SCALE GENOMIC DNA]</scope>
    <source>
        <strain evidence="8">TISTR 1514</strain>
    </source>
</reference>
<evidence type="ECO:0000313" key="8">
    <source>
        <dbReference type="Proteomes" id="UP001597492"/>
    </source>
</evidence>
<feature type="transmembrane region" description="Helical" evidence="5">
    <location>
        <begin position="381"/>
        <end position="400"/>
    </location>
</feature>
<feature type="transmembrane region" description="Helical" evidence="5">
    <location>
        <begin position="12"/>
        <end position="35"/>
    </location>
</feature>
<evidence type="ECO:0000259" key="6">
    <source>
        <dbReference type="Pfam" id="PF00324"/>
    </source>
</evidence>
<comment type="subcellular location">
    <subcellularLocation>
        <location evidence="1">Membrane</location>
        <topology evidence="1">Multi-pass membrane protein</topology>
    </subcellularLocation>
</comment>
<comment type="caution">
    <text evidence="7">The sequence shown here is derived from an EMBL/GenBank/DDBJ whole genome shotgun (WGS) entry which is preliminary data.</text>
</comment>
<proteinExistence type="predicted"/>
<feature type="transmembrane region" description="Helical" evidence="5">
    <location>
        <begin position="88"/>
        <end position="110"/>
    </location>
</feature>
<feature type="transmembrane region" description="Helical" evidence="5">
    <location>
        <begin position="268"/>
        <end position="290"/>
    </location>
</feature>
<keyword evidence="4 5" id="KW-0472">Membrane</keyword>
<dbReference type="RefSeq" id="WP_019618179.1">
    <property type="nucleotide sequence ID" value="NZ_JBHUNE010000003.1"/>
</dbReference>
<dbReference type="InterPro" id="IPR004841">
    <property type="entry name" value="AA-permease/SLC12A_dom"/>
</dbReference>
<dbReference type="Gene3D" id="1.20.1740.10">
    <property type="entry name" value="Amino acid/polyamine transporter I"/>
    <property type="match status" value="1"/>
</dbReference>
<organism evidence="7 8">
    <name type="scientific">Gulosibacter faecalis</name>
    <dbReference type="NCBI Taxonomy" id="272240"/>
    <lineage>
        <taxon>Bacteria</taxon>
        <taxon>Bacillati</taxon>
        <taxon>Actinomycetota</taxon>
        <taxon>Actinomycetes</taxon>
        <taxon>Micrococcales</taxon>
        <taxon>Microbacteriaceae</taxon>
        <taxon>Gulosibacter</taxon>
    </lineage>
</organism>
<feature type="transmembrane region" description="Helical" evidence="5">
    <location>
        <begin position="349"/>
        <end position="369"/>
    </location>
</feature>
<dbReference type="PANTHER" id="PTHR42770">
    <property type="entry name" value="AMINO ACID TRANSPORTER-RELATED"/>
    <property type="match status" value="1"/>
</dbReference>
<keyword evidence="3 5" id="KW-1133">Transmembrane helix</keyword>
<keyword evidence="8" id="KW-1185">Reference proteome</keyword>
<feature type="transmembrane region" description="Helical" evidence="5">
    <location>
        <begin position="182"/>
        <end position="205"/>
    </location>
</feature>
<dbReference type="EMBL" id="JBHUNE010000003">
    <property type="protein sequence ID" value="MFD2757833.1"/>
    <property type="molecule type" value="Genomic_DNA"/>
</dbReference>
<keyword evidence="2 5" id="KW-0812">Transmembrane</keyword>
<evidence type="ECO:0000256" key="5">
    <source>
        <dbReference type="SAM" id="Phobius"/>
    </source>
</evidence>
<dbReference type="InterPro" id="IPR050367">
    <property type="entry name" value="APC_superfamily"/>
</dbReference>
<dbReference type="Pfam" id="PF00324">
    <property type="entry name" value="AA_permease"/>
    <property type="match status" value="1"/>
</dbReference>
<protein>
    <submittedName>
        <fullName evidence="7">APC family permease</fullName>
    </submittedName>
</protein>
<sequence>MTTNQPQLKRAMGTPTLLMFGIAYMVPLTIFSTYGVVSDITGGRLPLAYIVTTIAMLFTALSYASIVRRLPTAGSAYGYARQAFGRGVGFVTGWGLMVDYMLLPMLNYMLVGLYVNSQFPGIPVWLVIVLAIVLVTVLNAIGIEVVRNINVLLVAFQVLFLVFFVVLAVGKFTPEADAAAPFAFAPDFSAVVAGSAILALSFLGFDAVSTLAEEAKDARRTVPRAVLLTVVVGGVMFVVVSLVGYLVWPDHSTFENLDTAPNELFGVVGGSALQAFFLAAYIVGCVASALSSQASTSRVLYSMGRDRMLPQALFGKVNARFQTPSNAILVVAVVSLLALVLPLDTVISVVSFGALAAFSMVNLAVIKFFLIDAKERSAGAIVRYGVLPVIGFALTMWLWFSLSAEALTVGLVWVAIGVIYLAVISKGFRKIPESSIDTKAIMRLDERERAELERDAS</sequence>
<name>A0ABW5UWM3_9MICO</name>
<accession>A0ABW5UWM3</accession>
<dbReference type="PIRSF" id="PIRSF006060">
    <property type="entry name" value="AA_transporter"/>
    <property type="match status" value="1"/>
</dbReference>